<feature type="transmembrane region" description="Helical" evidence="2">
    <location>
        <begin position="35"/>
        <end position="61"/>
    </location>
</feature>
<feature type="region of interest" description="Disordered" evidence="1">
    <location>
        <begin position="1"/>
        <end position="27"/>
    </location>
</feature>
<evidence type="ECO:0000313" key="3">
    <source>
        <dbReference type="EMBL" id="TQN28572.1"/>
    </source>
</evidence>
<evidence type="ECO:0000256" key="2">
    <source>
        <dbReference type="SAM" id="Phobius"/>
    </source>
</evidence>
<gene>
    <name evidence="3" type="ORF">FHX37_3920</name>
</gene>
<dbReference type="AlphaFoldDB" id="A0A543N9Q0"/>
<proteinExistence type="predicted"/>
<reference evidence="3 4" key="1">
    <citation type="submission" date="2019-06" db="EMBL/GenBank/DDBJ databases">
        <title>Sequencing the genomes of 1000 actinobacteria strains.</title>
        <authorList>
            <person name="Klenk H.-P."/>
        </authorList>
    </citation>
    <scope>NUCLEOTIDE SEQUENCE [LARGE SCALE GENOMIC DNA]</scope>
    <source>
        <strain evidence="3 4">DSM 45015</strain>
    </source>
</reference>
<evidence type="ECO:0000313" key="4">
    <source>
        <dbReference type="Proteomes" id="UP000317422"/>
    </source>
</evidence>
<keyword evidence="4" id="KW-1185">Reference proteome</keyword>
<sequence>MSSPNEPQHQPPGAPGGYEPPHGVAPPNPADSPNYGIIMLVCTVSLAFLVVVATLGGMWYWDSVPGSAEKYDIPPRFQGSWSGKLTQYAPDRTAVGTWELTITLRDDSVTAKESSSAFGYDNCVWEVHRPEPVDDGSLAFSYTVTKDPDDKCAPTGDVLLERSSDALAIRVTSAVEGEETVSRGVLDPV</sequence>
<keyword evidence="2" id="KW-0812">Transmembrane</keyword>
<accession>A0A543N9Q0</accession>
<dbReference type="Proteomes" id="UP000317422">
    <property type="component" value="Unassembled WGS sequence"/>
</dbReference>
<comment type="caution">
    <text evidence="3">The sequence shown here is derived from an EMBL/GenBank/DDBJ whole genome shotgun (WGS) entry which is preliminary data.</text>
</comment>
<name>A0A543N9Q0_9ACTN</name>
<dbReference type="RefSeq" id="WP_141925606.1">
    <property type="nucleotide sequence ID" value="NZ_VFQC01000002.1"/>
</dbReference>
<keyword evidence="2" id="KW-0472">Membrane</keyword>
<protein>
    <submittedName>
        <fullName evidence="3">Uncharacterized protein</fullName>
    </submittedName>
</protein>
<dbReference type="OrthoDB" id="3436787at2"/>
<dbReference type="EMBL" id="VFQC01000002">
    <property type="protein sequence ID" value="TQN28572.1"/>
    <property type="molecule type" value="Genomic_DNA"/>
</dbReference>
<keyword evidence="2" id="KW-1133">Transmembrane helix</keyword>
<organism evidence="3 4">
    <name type="scientific">Haloactinospora alba</name>
    <dbReference type="NCBI Taxonomy" id="405555"/>
    <lineage>
        <taxon>Bacteria</taxon>
        <taxon>Bacillati</taxon>
        <taxon>Actinomycetota</taxon>
        <taxon>Actinomycetes</taxon>
        <taxon>Streptosporangiales</taxon>
        <taxon>Nocardiopsidaceae</taxon>
        <taxon>Haloactinospora</taxon>
    </lineage>
</organism>
<evidence type="ECO:0000256" key="1">
    <source>
        <dbReference type="SAM" id="MobiDB-lite"/>
    </source>
</evidence>